<protein>
    <submittedName>
        <fullName evidence="5">Transporter</fullName>
    </submittedName>
</protein>
<evidence type="ECO:0000313" key="6">
    <source>
        <dbReference type="Proteomes" id="UP000603352"/>
    </source>
</evidence>
<dbReference type="NCBIfam" id="NF037995">
    <property type="entry name" value="TRAP_S1"/>
    <property type="match status" value="1"/>
</dbReference>
<dbReference type="CDD" id="cd13602">
    <property type="entry name" value="PBP2_TRAP_BpDctp6_7"/>
    <property type="match status" value="1"/>
</dbReference>
<name>A0ABQ1IHX8_9PROT</name>
<dbReference type="Proteomes" id="UP000603352">
    <property type="component" value="Unassembled WGS sequence"/>
</dbReference>
<keyword evidence="2" id="KW-0813">Transport</keyword>
<sequence length="361" mass="37724">MTSTIKPASLRRLALAGVATAALALPATAGAADVPATQLSFVGSWSGLSLHKNFEKPFWGETLTKDSNGAVETQVTTFDQMGLAGAEVYRLLSRGVFTIGATVADYSIEDAPEIEGLDMPMIAPGVPDAKKLVEAYRPVLNEAFGKRFNAEILAIVPYPSQIVFCNAPISGLSDLKGKKVRASGRTTAEFLNALGAEGITLAFSEVPAALQRKVVDCAVTGSLSGYSSGWHEVSTHLLPMPLGGWDYVVTAANKDKWAEIDPLAQAFVTRELATKFEAPVWDAAMGETVEGIACLTGKGNCGRGTAGKMTLVAVTDADRALARGILTDIILPGWAARVDPAVVTAWNETAGAASGLTAVAK</sequence>
<dbReference type="InterPro" id="IPR038404">
    <property type="entry name" value="TRAP_DctP_sf"/>
</dbReference>
<dbReference type="RefSeq" id="WP_188577461.1">
    <property type="nucleotide sequence ID" value="NZ_BMDZ01000020.1"/>
</dbReference>
<keyword evidence="6" id="KW-1185">Reference proteome</keyword>
<evidence type="ECO:0000256" key="1">
    <source>
        <dbReference type="ARBA" id="ARBA00009023"/>
    </source>
</evidence>
<dbReference type="SUPFAM" id="SSF53850">
    <property type="entry name" value="Periplasmic binding protein-like II"/>
    <property type="match status" value="1"/>
</dbReference>
<feature type="chain" id="PRO_5045746954" evidence="4">
    <location>
        <begin position="32"/>
        <end position="361"/>
    </location>
</feature>
<dbReference type="PANTHER" id="PTHR33376">
    <property type="match status" value="1"/>
</dbReference>
<comment type="caution">
    <text evidence="5">The sequence shown here is derived from an EMBL/GenBank/DDBJ whole genome shotgun (WGS) entry which is preliminary data.</text>
</comment>
<comment type="similarity">
    <text evidence="1">Belongs to the bacterial solute-binding protein 7 family.</text>
</comment>
<feature type="signal peptide" evidence="4">
    <location>
        <begin position="1"/>
        <end position="31"/>
    </location>
</feature>
<evidence type="ECO:0000256" key="3">
    <source>
        <dbReference type="ARBA" id="ARBA00022729"/>
    </source>
</evidence>
<proteinExistence type="inferred from homology"/>
<reference evidence="6" key="1">
    <citation type="journal article" date="2019" name="Int. J. Syst. Evol. Microbiol.">
        <title>The Global Catalogue of Microorganisms (GCM) 10K type strain sequencing project: providing services to taxonomists for standard genome sequencing and annotation.</title>
        <authorList>
            <consortium name="The Broad Institute Genomics Platform"/>
            <consortium name="The Broad Institute Genome Sequencing Center for Infectious Disease"/>
            <person name="Wu L."/>
            <person name="Ma J."/>
        </authorList>
    </citation>
    <scope>NUCLEOTIDE SEQUENCE [LARGE SCALE GENOMIC DNA]</scope>
    <source>
        <strain evidence="6">CGMCC 1.10188</strain>
    </source>
</reference>
<evidence type="ECO:0000256" key="4">
    <source>
        <dbReference type="SAM" id="SignalP"/>
    </source>
</evidence>
<dbReference type="Pfam" id="PF03480">
    <property type="entry name" value="DctP"/>
    <property type="match status" value="1"/>
</dbReference>
<organism evidence="5 6">
    <name type="scientific">Tistrella bauzanensis</name>
    <dbReference type="NCBI Taxonomy" id="657419"/>
    <lineage>
        <taxon>Bacteria</taxon>
        <taxon>Pseudomonadati</taxon>
        <taxon>Pseudomonadota</taxon>
        <taxon>Alphaproteobacteria</taxon>
        <taxon>Geminicoccales</taxon>
        <taxon>Geminicoccaceae</taxon>
        <taxon>Tistrella</taxon>
    </lineage>
</organism>
<dbReference type="Gene3D" id="3.40.190.170">
    <property type="entry name" value="Bacterial extracellular solute-binding protein, family 7"/>
    <property type="match status" value="1"/>
</dbReference>
<dbReference type="EMBL" id="BMDZ01000020">
    <property type="protein sequence ID" value="GGB38872.1"/>
    <property type="molecule type" value="Genomic_DNA"/>
</dbReference>
<keyword evidence="3 4" id="KW-0732">Signal</keyword>
<dbReference type="InterPro" id="IPR018389">
    <property type="entry name" value="DctP_fam"/>
</dbReference>
<gene>
    <name evidence="5" type="ORF">GCM10011505_20550</name>
</gene>
<dbReference type="PANTHER" id="PTHR33376:SF7">
    <property type="entry name" value="C4-DICARBOXYLATE-BINDING PROTEIN DCTB"/>
    <property type="match status" value="1"/>
</dbReference>
<evidence type="ECO:0000313" key="5">
    <source>
        <dbReference type="EMBL" id="GGB38872.1"/>
    </source>
</evidence>
<evidence type="ECO:0000256" key="2">
    <source>
        <dbReference type="ARBA" id="ARBA00022448"/>
    </source>
</evidence>
<accession>A0ABQ1IHX8</accession>